<dbReference type="STRING" id="1159017.SAMN02927930_01241"/>
<dbReference type="InterPro" id="IPR014340">
    <property type="entry name" value="LptA"/>
</dbReference>
<keyword evidence="7" id="KW-1185">Reference proteome</keyword>
<dbReference type="Gene3D" id="2.60.450.10">
    <property type="entry name" value="Lipopolysaccharide (LPS) transport protein A like domain"/>
    <property type="match status" value="1"/>
</dbReference>
<dbReference type="GO" id="GO:0015920">
    <property type="term" value="P:lipopolysaccharide transport"/>
    <property type="evidence" value="ECO:0007669"/>
    <property type="project" value="UniProtKB-UniRule"/>
</dbReference>
<dbReference type="GO" id="GO:0009279">
    <property type="term" value="C:cell outer membrane"/>
    <property type="evidence" value="ECO:0007669"/>
    <property type="project" value="TreeGrafter"/>
</dbReference>
<keyword evidence="3 4" id="KW-0574">Periplasm</keyword>
<comment type="function">
    <text evidence="4">Involved in the assembly of lipopolysaccharide (LPS). Required for the translocation of LPS from the inner membrane to the outer membrane. May form a bridge between the inner membrane and the outer membrane, via interactions with LptC and LptD, thereby facilitating LPS transfer across the periplasm.</text>
</comment>
<feature type="chain" id="PRO_5011804356" description="Lipopolysaccharide export system protein LptA" evidence="4">
    <location>
        <begin position="25"/>
        <end position="175"/>
    </location>
</feature>
<dbReference type="EMBL" id="FMXN01000006">
    <property type="protein sequence ID" value="SDB32662.1"/>
    <property type="molecule type" value="Genomic_DNA"/>
</dbReference>
<dbReference type="AlphaFoldDB" id="A0A1G6CIQ1"/>
<dbReference type="PANTHER" id="PTHR36504">
    <property type="entry name" value="LIPOPOLYSACCHARIDE EXPORT SYSTEM PROTEIN LPTA"/>
    <property type="match status" value="1"/>
</dbReference>
<dbReference type="PANTHER" id="PTHR36504:SF1">
    <property type="entry name" value="LIPOPOLYSACCHARIDE EXPORT SYSTEM PROTEIN LPTA"/>
    <property type="match status" value="1"/>
</dbReference>
<comment type="subcellular location">
    <subcellularLocation>
        <location evidence="4">Periplasm</location>
    </subcellularLocation>
</comment>
<dbReference type="InterPro" id="IPR052037">
    <property type="entry name" value="LPS_export_LptA"/>
</dbReference>
<dbReference type="GO" id="GO:0001530">
    <property type="term" value="F:lipopolysaccharide binding"/>
    <property type="evidence" value="ECO:0007669"/>
    <property type="project" value="InterPro"/>
</dbReference>
<dbReference type="GO" id="GO:0017089">
    <property type="term" value="F:glycolipid transfer activity"/>
    <property type="evidence" value="ECO:0007669"/>
    <property type="project" value="TreeGrafter"/>
</dbReference>
<feature type="domain" description="Organic solvent tolerance-like N-terminal" evidence="5">
    <location>
        <begin position="35"/>
        <end position="144"/>
    </location>
</feature>
<sequence length="175" mass="19493" precursor="true">MLKQFIPVVAILAITTSSWGTAWAQGRADFSQPIEINADRDWFDVANKIAVFENNVLIRQGSLTIQADHLEVTRRGDQSDSFTATGSPAVYQQLLDDGSPIQAEAEIIRYDQDQQLLVLSGNVKVSQNNSLIQGNEIIYNFATQQLSANRGENERVTTIFLPKNKSDQPNEPTNR</sequence>
<comment type="subunit">
    <text evidence="4">Component of the lipopolysaccharide transport and assembly complex.</text>
</comment>
<dbReference type="Proteomes" id="UP000199626">
    <property type="component" value="Unassembled WGS sequence"/>
</dbReference>
<dbReference type="HAMAP" id="MF_01914">
    <property type="entry name" value="LPS_assembly_LptA"/>
    <property type="match status" value="1"/>
</dbReference>
<evidence type="ECO:0000256" key="3">
    <source>
        <dbReference type="ARBA" id="ARBA00022764"/>
    </source>
</evidence>
<dbReference type="Pfam" id="PF03968">
    <property type="entry name" value="LptD_N"/>
    <property type="match status" value="1"/>
</dbReference>
<proteinExistence type="inferred from homology"/>
<dbReference type="OrthoDB" id="5599500at2"/>
<accession>A0A1G6CIQ1</accession>
<dbReference type="GO" id="GO:0030288">
    <property type="term" value="C:outer membrane-bounded periplasmic space"/>
    <property type="evidence" value="ECO:0007669"/>
    <property type="project" value="TreeGrafter"/>
</dbReference>
<reference evidence="7" key="1">
    <citation type="submission" date="2016-10" db="EMBL/GenBank/DDBJ databases">
        <authorList>
            <person name="Varghese N."/>
            <person name="Submissions S."/>
        </authorList>
    </citation>
    <scope>NUCLEOTIDE SEQUENCE [LARGE SCALE GENOMIC DNA]</scope>
    <source>
        <strain evidence="7">CGMCC 1.10824</strain>
    </source>
</reference>
<evidence type="ECO:0000256" key="2">
    <source>
        <dbReference type="ARBA" id="ARBA00022729"/>
    </source>
</evidence>
<gene>
    <name evidence="4" type="primary">lptA</name>
    <name evidence="6" type="ORF">SAMN02927930_01241</name>
</gene>
<name>A0A1G6CIQ1_9GAMM</name>
<evidence type="ECO:0000313" key="6">
    <source>
        <dbReference type="EMBL" id="SDB32662.1"/>
    </source>
</evidence>
<protein>
    <recommendedName>
        <fullName evidence="4">Lipopolysaccharide export system protein LptA</fullName>
    </recommendedName>
</protein>
<comment type="similarity">
    <text evidence="4">Belongs to the LptA family.</text>
</comment>
<evidence type="ECO:0000256" key="4">
    <source>
        <dbReference type="HAMAP-Rule" id="MF_01914"/>
    </source>
</evidence>
<keyword evidence="2 4" id="KW-0732">Signal</keyword>
<dbReference type="NCBIfam" id="TIGR03002">
    <property type="entry name" value="outer_YhbN_LptA"/>
    <property type="match status" value="1"/>
</dbReference>
<evidence type="ECO:0000313" key="7">
    <source>
        <dbReference type="Proteomes" id="UP000199626"/>
    </source>
</evidence>
<evidence type="ECO:0000256" key="1">
    <source>
        <dbReference type="ARBA" id="ARBA00022448"/>
    </source>
</evidence>
<dbReference type="RefSeq" id="WP_092592795.1">
    <property type="nucleotide sequence ID" value="NZ_FMXN01000006.1"/>
</dbReference>
<organism evidence="6 7">
    <name type="scientific">Pseudidiomarina indica</name>
    <dbReference type="NCBI Taxonomy" id="1159017"/>
    <lineage>
        <taxon>Bacteria</taxon>
        <taxon>Pseudomonadati</taxon>
        <taxon>Pseudomonadota</taxon>
        <taxon>Gammaproteobacteria</taxon>
        <taxon>Alteromonadales</taxon>
        <taxon>Idiomarinaceae</taxon>
        <taxon>Pseudidiomarina</taxon>
    </lineage>
</organism>
<feature type="signal peptide" evidence="4">
    <location>
        <begin position="1"/>
        <end position="24"/>
    </location>
</feature>
<keyword evidence="1 4" id="KW-0813">Transport</keyword>
<evidence type="ECO:0000259" key="5">
    <source>
        <dbReference type="Pfam" id="PF03968"/>
    </source>
</evidence>
<dbReference type="InterPro" id="IPR005653">
    <property type="entry name" value="OstA-like_N"/>
</dbReference>
<dbReference type="GO" id="GO:0043165">
    <property type="term" value="P:Gram-negative-bacterium-type cell outer membrane assembly"/>
    <property type="evidence" value="ECO:0007669"/>
    <property type="project" value="UniProtKB-UniRule"/>
</dbReference>